<dbReference type="GO" id="GO:0005737">
    <property type="term" value="C:cytoplasm"/>
    <property type="evidence" value="ECO:0007669"/>
    <property type="project" value="TreeGrafter"/>
</dbReference>
<dbReference type="GO" id="GO:0000781">
    <property type="term" value="C:chromosome, telomeric region"/>
    <property type="evidence" value="ECO:0007669"/>
    <property type="project" value="UniProtKB-SubCell"/>
</dbReference>
<dbReference type="STRING" id="1448318.A0A319E7J7"/>
<comment type="function">
    <text evidence="1">Component of the EKC/KEOPS complex that is required for the formation of a threonylcarbamoyl group on adenosine at position 37 (t(6)A37) in tRNAs that read codons beginning with adenine. The complex is probably involved in the transfer of the threonylcarbamoyl moiety of threonylcarbamoyl-AMP (TC-AMP) to the N6 group of A37. BUD32 has ATPase activity in the context of the EKC/KEOPS complex and likely plays a supporting role to the catalytic subunit KAE1. The EKC/KEOPS complex also promotes both telomere uncapping and telomere elongation. The complex is required for efficient recruitment of transcriptional coactivators.</text>
</comment>
<name>A0A319E7J7_ASPSB</name>
<protein>
    <recommendedName>
        <fullName evidence="6">EKC/KEOPS complex subunit BUD32</fullName>
        <ecNumber evidence="4">2.7.11.1</ecNumber>
    </recommendedName>
    <alternativeName>
        <fullName evidence="13 14">Atypical Serine/threonine protein kinase BUD32</fullName>
    </alternativeName>
    <alternativeName>
        <fullName evidence="5">EKC/KEOPS complex subunit bud32</fullName>
    </alternativeName>
</protein>
<dbReference type="Gene3D" id="1.10.510.10">
    <property type="entry name" value="Transferase(Phosphotransferase) domain 1"/>
    <property type="match status" value="1"/>
</dbReference>
<evidence type="ECO:0000256" key="13">
    <source>
        <dbReference type="ARBA" id="ARBA00030980"/>
    </source>
</evidence>
<evidence type="ECO:0000259" key="17">
    <source>
        <dbReference type="PROSITE" id="PS50011"/>
    </source>
</evidence>
<keyword evidence="19" id="KW-1185">Reference proteome</keyword>
<dbReference type="InterPro" id="IPR051334">
    <property type="entry name" value="SRPK"/>
</dbReference>
<comment type="subunit">
    <text evidence="3">Component of the EKC/KEOPS complex composed of at least BUD32, CGI121, GON7, KAE1 and PCC1; the whole complex dimerizes.</text>
</comment>
<evidence type="ECO:0000313" key="19">
    <source>
        <dbReference type="Proteomes" id="UP000248423"/>
    </source>
</evidence>
<feature type="domain" description="Protein kinase" evidence="17">
    <location>
        <begin position="36"/>
        <end position="382"/>
    </location>
</feature>
<dbReference type="InterPro" id="IPR000719">
    <property type="entry name" value="Prot_kinase_dom"/>
</dbReference>
<organism evidence="18 19">
    <name type="scientific">Aspergillus sclerotiicarbonarius (strain CBS 121057 / IBT 28362)</name>
    <dbReference type="NCBI Taxonomy" id="1448318"/>
    <lineage>
        <taxon>Eukaryota</taxon>
        <taxon>Fungi</taxon>
        <taxon>Dikarya</taxon>
        <taxon>Ascomycota</taxon>
        <taxon>Pezizomycotina</taxon>
        <taxon>Eurotiomycetes</taxon>
        <taxon>Eurotiomycetidae</taxon>
        <taxon>Eurotiales</taxon>
        <taxon>Aspergillaceae</taxon>
        <taxon>Aspergillus</taxon>
        <taxon>Aspergillus subgen. Circumdati</taxon>
    </lineage>
</organism>
<dbReference type="PROSITE" id="PS00109">
    <property type="entry name" value="PROTEIN_KINASE_TYR"/>
    <property type="match status" value="1"/>
</dbReference>
<evidence type="ECO:0000256" key="8">
    <source>
        <dbReference type="ARBA" id="ARBA00022679"/>
    </source>
</evidence>
<gene>
    <name evidence="18" type="ORF">BO78DRAFT_410486</name>
</gene>
<comment type="catalytic activity">
    <reaction evidence="16">
        <text>L-seryl-[protein] + ATP = O-phospho-L-seryl-[protein] + ADP + H(+)</text>
        <dbReference type="Rhea" id="RHEA:17989"/>
        <dbReference type="Rhea" id="RHEA-COMP:9863"/>
        <dbReference type="Rhea" id="RHEA-COMP:11604"/>
        <dbReference type="ChEBI" id="CHEBI:15378"/>
        <dbReference type="ChEBI" id="CHEBI:29999"/>
        <dbReference type="ChEBI" id="CHEBI:30616"/>
        <dbReference type="ChEBI" id="CHEBI:83421"/>
        <dbReference type="ChEBI" id="CHEBI:456216"/>
        <dbReference type="EC" id="2.7.11.1"/>
    </reaction>
</comment>
<proteinExistence type="predicted"/>
<evidence type="ECO:0000256" key="14">
    <source>
        <dbReference type="ARBA" id="ARBA00033194"/>
    </source>
</evidence>
<dbReference type="EC" id="2.7.11.1" evidence="4"/>
<dbReference type="Proteomes" id="UP000248423">
    <property type="component" value="Unassembled WGS sequence"/>
</dbReference>
<dbReference type="OrthoDB" id="5979581at2759"/>
<dbReference type="AlphaFoldDB" id="A0A319E7J7"/>
<evidence type="ECO:0000256" key="16">
    <source>
        <dbReference type="ARBA" id="ARBA00048679"/>
    </source>
</evidence>
<evidence type="ECO:0000256" key="6">
    <source>
        <dbReference type="ARBA" id="ARBA00019973"/>
    </source>
</evidence>
<keyword evidence="12" id="KW-0158">Chromosome</keyword>
<keyword evidence="9" id="KW-0547">Nucleotide-binding</keyword>
<sequence>MASSGAARPLEEQSLPFYHRKHYYPVRTGDVLKDRYRVIAKLGYGAYSTVWLGWDDRSKQYASLKICIRDDTKGSPVLNEVAMLQRLSRFAQEADHPGLEFTRLAQDIFHIDTPTGPHYCIVTKPQGASIRTLQEVFPDAVLPKLLVKSLIHRLFVSVNWLHATCGLIHTDISPQNVLMDLEDDSSLKDIEEQESQDPSTPIMSQGIPIYRSRATMLELSGIPILTDFGQMRPAQPENRDWWMSDLYRAPEVLLQLPWSFPVDIWSIGVMTLELLEGKNLFDPIDRTNDQYVLPLALAQYIGYLGPPPLEIIKQSPLFLTYFDEKGNWISDPPIPQASLEDFVTTISPGKEKDAFLRFIRKILTWDPEIRATSVEIIPDEWLMKPWDEKF</sequence>
<evidence type="ECO:0000313" key="18">
    <source>
        <dbReference type="EMBL" id="PYI02578.1"/>
    </source>
</evidence>
<comment type="subcellular location">
    <subcellularLocation>
        <location evidence="2">Chromosome</location>
        <location evidence="2">Telomere</location>
    </subcellularLocation>
</comment>
<dbReference type="GO" id="GO:0005524">
    <property type="term" value="F:ATP binding"/>
    <property type="evidence" value="ECO:0007669"/>
    <property type="project" value="UniProtKB-KW"/>
</dbReference>
<reference evidence="18 19" key="1">
    <citation type="submission" date="2018-02" db="EMBL/GenBank/DDBJ databases">
        <title>The genomes of Aspergillus section Nigri reveals drivers in fungal speciation.</title>
        <authorList>
            <consortium name="DOE Joint Genome Institute"/>
            <person name="Vesth T.C."/>
            <person name="Nybo J."/>
            <person name="Theobald S."/>
            <person name="Brandl J."/>
            <person name="Frisvad J.C."/>
            <person name="Nielsen K.F."/>
            <person name="Lyhne E.K."/>
            <person name="Kogle M.E."/>
            <person name="Kuo A."/>
            <person name="Riley R."/>
            <person name="Clum A."/>
            <person name="Nolan M."/>
            <person name="Lipzen A."/>
            <person name="Salamov A."/>
            <person name="Henrissat B."/>
            <person name="Wiebenga A."/>
            <person name="De vries R.P."/>
            <person name="Grigoriev I.V."/>
            <person name="Mortensen U.H."/>
            <person name="Andersen M.R."/>
            <person name="Baker S.E."/>
        </authorList>
    </citation>
    <scope>NUCLEOTIDE SEQUENCE [LARGE SCALE GENOMIC DNA]</scope>
    <source>
        <strain evidence="18 19">CBS 121057</strain>
    </source>
</reference>
<evidence type="ECO:0000256" key="1">
    <source>
        <dbReference type="ARBA" id="ARBA00003747"/>
    </source>
</evidence>
<dbReference type="GO" id="GO:0004674">
    <property type="term" value="F:protein serine/threonine kinase activity"/>
    <property type="evidence" value="ECO:0007669"/>
    <property type="project" value="UniProtKB-KW"/>
</dbReference>
<evidence type="ECO:0000256" key="7">
    <source>
        <dbReference type="ARBA" id="ARBA00022527"/>
    </source>
</evidence>
<evidence type="ECO:0000256" key="2">
    <source>
        <dbReference type="ARBA" id="ARBA00004574"/>
    </source>
</evidence>
<evidence type="ECO:0000256" key="4">
    <source>
        <dbReference type="ARBA" id="ARBA00012513"/>
    </source>
</evidence>
<dbReference type="InterPro" id="IPR011009">
    <property type="entry name" value="Kinase-like_dom_sf"/>
</dbReference>
<dbReference type="Pfam" id="PF00069">
    <property type="entry name" value="Pkinase"/>
    <property type="match status" value="1"/>
</dbReference>
<dbReference type="InterPro" id="IPR008266">
    <property type="entry name" value="Tyr_kinase_AS"/>
</dbReference>
<dbReference type="GO" id="GO:0050684">
    <property type="term" value="P:regulation of mRNA processing"/>
    <property type="evidence" value="ECO:0007669"/>
    <property type="project" value="TreeGrafter"/>
</dbReference>
<keyword evidence="8" id="KW-0808">Transferase</keyword>
<dbReference type="VEuPathDB" id="FungiDB:BO78DRAFT_410486"/>
<accession>A0A319E7J7</accession>
<evidence type="ECO:0000256" key="10">
    <source>
        <dbReference type="ARBA" id="ARBA00022777"/>
    </source>
</evidence>
<dbReference type="PROSITE" id="PS50011">
    <property type="entry name" value="PROTEIN_KINASE_DOM"/>
    <property type="match status" value="1"/>
</dbReference>
<keyword evidence="7" id="KW-0723">Serine/threonine-protein kinase</keyword>
<keyword evidence="10 18" id="KW-0418">Kinase</keyword>
<dbReference type="PANTHER" id="PTHR47634:SF9">
    <property type="entry name" value="PROTEIN KINASE DOMAIN-CONTAINING PROTEIN-RELATED"/>
    <property type="match status" value="1"/>
</dbReference>
<evidence type="ECO:0000256" key="15">
    <source>
        <dbReference type="ARBA" id="ARBA00047899"/>
    </source>
</evidence>
<comment type="catalytic activity">
    <reaction evidence="15">
        <text>L-threonyl-[protein] + ATP = O-phospho-L-threonyl-[protein] + ADP + H(+)</text>
        <dbReference type="Rhea" id="RHEA:46608"/>
        <dbReference type="Rhea" id="RHEA-COMP:11060"/>
        <dbReference type="Rhea" id="RHEA-COMP:11605"/>
        <dbReference type="ChEBI" id="CHEBI:15378"/>
        <dbReference type="ChEBI" id="CHEBI:30013"/>
        <dbReference type="ChEBI" id="CHEBI:30616"/>
        <dbReference type="ChEBI" id="CHEBI:61977"/>
        <dbReference type="ChEBI" id="CHEBI:456216"/>
        <dbReference type="EC" id="2.7.11.1"/>
    </reaction>
</comment>
<dbReference type="Gene3D" id="3.30.200.20">
    <property type="entry name" value="Phosphorylase Kinase, domain 1"/>
    <property type="match status" value="1"/>
</dbReference>
<dbReference type="PANTHER" id="PTHR47634">
    <property type="entry name" value="PROTEIN KINASE DOMAIN-CONTAINING PROTEIN-RELATED"/>
    <property type="match status" value="1"/>
</dbReference>
<evidence type="ECO:0000256" key="9">
    <source>
        <dbReference type="ARBA" id="ARBA00022741"/>
    </source>
</evidence>
<dbReference type="SMART" id="SM00220">
    <property type="entry name" value="S_TKc"/>
    <property type="match status" value="1"/>
</dbReference>
<dbReference type="GO" id="GO:0005634">
    <property type="term" value="C:nucleus"/>
    <property type="evidence" value="ECO:0007669"/>
    <property type="project" value="TreeGrafter"/>
</dbReference>
<evidence type="ECO:0000256" key="3">
    <source>
        <dbReference type="ARBA" id="ARBA00011534"/>
    </source>
</evidence>
<dbReference type="SUPFAM" id="SSF56112">
    <property type="entry name" value="Protein kinase-like (PK-like)"/>
    <property type="match status" value="1"/>
</dbReference>
<evidence type="ECO:0000256" key="5">
    <source>
        <dbReference type="ARBA" id="ARBA00013948"/>
    </source>
</evidence>
<keyword evidence="12" id="KW-0779">Telomere</keyword>
<keyword evidence="11" id="KW-0067">ATP-binding</keyword>
<evidence type="ECO:0000256" key="12">
    <source>
        <dbReference type="ARBA" id="ARBA00022895"/>
    </source>
</evidence>
<dbReference type="GO" id="GO:0000245">
    <property type="term" value="P:spliceosomal complex assembly"/>
    <property type="evidence" value="ECO:0007669"/>
    <property type="project" value="TreeGrafter"/>
</dbReference>
<dbReference type="EMBL" id="KZ826392">
    <property type="protein sequence ID" value="PYI02578.1"/>
    <property type="molecule type" value="Genomic_DNA"/>
</dbReference>
<evidence type="ECO:0000256" key="11">
    <source>
        <dbReference type="ARBA" id="ARBA00022840"/>
    </source>
</evidence>